<dbReference type="KEGG" id="vg:65131649"/>
<name>A0A7M1RTA3_9CAUD</name>
<feature type="region of interest" description="Disordered" evidence="1">
    <location>
        <begin position="210"/>
        <end position="230"/>
    </location>
</feature>
<protein>
    <submittedName>
        <fullName evidence="2">Uncharacterized protein</fullName>
    </submittedName>
</protein>
<sequence length="230" mass="26200">MKTFSARTLIDDILLIVRNNNISESEDMSRDLILSWIMLYKAYLSKKENDKDAETGDDEDPDDSLLSTIGPLELIDDPDSGSKDCCCCRCGKLKRTKNKLYTMENSSDDIVNVTDASGCVIQIMSKSRKHYHNFRRYTYNEPMCWFDDLYIYVDGNGSENFKYIYVTGIFDPTQTAGSEDDIMIPGWMIPDIKKAIMINELAFMLKRPSDDSNNSTLASVKPNGPQDKEE</sequence>
<dbReference type="Proteomes" id="UP000593974">
    <property type="component" value="Segment"/>
</dbReference>
<reference evidence="2 3" key="1">
    <citation type="submission" date="2020-07" db="EMBL/GenBank/DDBJ databases">
        <title>Taxonomic proposal: Crassvirales, a new order of highly abundant and diverse bacterial viruses.</title>
        <authorList>
            <person name="Shkoporov A.N."/>
            <person name="Stockdale S.R."/>
            <person name="Guerin E."/>
            <person name="Ross R.P."/>
            <person name="Hill C."/>
        </authorList>
    </citation>
    <scope>NUCLEOTIDE SEQUENCE [LARGE SCALE GENOMIC DNA]</scope>
</reference>
<dbReference type="EMBL" id="MT774406">
    <property type="protein sequence ID" value="QOR57506.1"/>
    <property type="molecule type" value="Genomic_DNA"/>
</dbReference>
<dbReference type="RefSeq" id="YP_010113146.1">
    <property type="nucleotide sequence ID" value="NC_055899.1"/>
</dbReference>
<proteinExistence type="predicted"/>
<evidence type="ECO:0000256" key="1">
    <source>
        <dbReference type="SAM" id="MobiDB-lite"/>
    </source>
</evidence>
<dbReference type="Pfam" id="PF25702">
    <property type="entry name" value="CrAss_Ring_2"/>
    <property type="match status" value="1"/>
</dbReference>
<keyword evidence="3" id="KW-1185">Reference proteome</keyword>
<evidence type="ECO:0000313" key="2">
    <source>
        <dbReference type="EMBL" id="QOR57506.1"/>
    </source>
</evidence>
<accession>A0A7M1RTA3</accession>
<evidence type="ECO:0000313" key="3">
    <source>
        <dbReference type="Proteomes" id="UP000593974"/>
    </source>
</evidence>
<dbReference type="GeneID" id="65131649"/>
<dbReference type="InterPro" id="IPR057878">
    <property type="entry name" value="CrAss_Ring_2"/>
</dbReference>
<organism evidence="2 3">
    <name type="scientific">uncultured phage cr124_1</name>
    <dbReference type="NCBI Taxonomy" id="2772090"/>
    <lineage>
        <taxon>Viruses</taxon>
        <taxon>Duplodnaviria</taxon>
        <taxon>Heunggongvirae</taxon>
        <taxon>Uroviricota</taxon>
        <taxon>Caudoviricetes</taxon>
        <taxon>Crassvirales</taxon>
        <taxon>Suoliviridae</taxon>
        <taxon>Oafivirinae</taxon>
        <taxon>Burzaovirus</taxon>
        <taxon>Burzaovirus faecalis</taxon>
    </lineage>
</organism>